<organism evidence="1 2">
    <name type="scientific">Prorocentrum cordatum</name>
    <dbReference type="NCBI Taxonomy" id="2364126"/>
    <lineage>
        <taxon>Eukaryota</taxon>
        <taxon>Sar</taxon>
        <taxon>Alveolata</taxon>
        <taxon>Dinophyceae</taxon>
        <taxon>Prorocentrales</taxon>
        <taxon>Prorocentraceae</taxon>
        <taxon>Prorocentrum</taxon>
    </lineage>
</organism>
<keyword evidence="2" id="KW-1185">Reference proteome</keyword>
<evidence type="ECO:0000313" key="1">
    <source>
        <dbReference type="EMBL" id="CAK0791071.1"/>
    </source>
</evidence>
<gene>
    <name evidence="1" type="ORF">PCOR1329_LOCUS2126</name>
</gene>
<evidence type="ECO:0000313" key="2">
    <source>
        <dbReference type="Proteomes" id="UP001189429"/>
    </source>
</evidence>
<comment type="caution">
    <text evidence="1">The sequence shown here is derived from an EMBL/GenBank/DDBJ whole genome shotgun (WGS) entry which is preliminary data.</text>
</comment>
<sequence length="206" mass="22750">MMQRDVLDVKGSKRFVTEHFDAMARSLQCPGSYCQPGVASTYCARLQPKAHWVVSGWAPKCPSEVKLGFFVHITIPKDHRVCYTPRCPTERCLRRVEGDPGSAACEPGVCLAEDERCEPTAACRQDTGGTCELLGCRRGTNSDMNMSFRRSAWISRIGDGPPLAAPPLARSARLGGGVQRLIREIRADLRTFMFKDSGFRNKNGVV</sequence>
<dbReference type="Proteomes" id="UP001189429">
    <property type="component" value="Unassembled WGS sequence"/>
</dbReference>
<reference evidence="1" key="1">
    <citation type="submission" date="2023-10" db="EMBL/GenBank/DDBJ databases">
        <authorList>
            <person name="Chen Y."/>
            <person name="Shah S."/>
            <person name="Dougan E. K."/>
            <person name="Thang M."/>
            <person name="Chan C."/>
        </authorList>
    </citation>
    <scope>NUCLEOTIDE SEQUENCE [LARGE SCALE GENOMIC DNA]</scope>
</reference>
<dbReference type="EMBL" id="CAUYUJ010000527">
    <property type="protein sequence ID" value="CAK0791071.1"/>
    <property type="molecule type" value="Genomic_DNA"/>
</dbReference>
<proteinExistence type="predicted"/>
<name>A0ABN9PDX8_9DINO</name>
<protein>
    <submittedName>
        <fullName evidence="1">Uncharacterized protein</fullName>
    </submittedName>
</protein>
<accession>A0ABN9PDX8</accession>